<feature type="transmembrane region" description="Helical" evidence="10">
    <location>
        <begin position="194"/>
        <end position="213"/>
    </location>
</feature>
<dbReference type="Pfam" id="PF13367">
    <property type="entry name" value="PrsW-protease"/>
    <property type="match status" value="1"/>
</dbReference>
<keyword evidence="7 11" id="KW-0378">Hydrolase</keyword>
<evidence type="ECO:0000256" key="5">
    <source>
        <dbReference type="ARBA" id="ARBA00022670"/>
    </source>
</evidence>
<comment type="subcellular location">
    <subcellularLocation>
        <location evidence="1">Cell membrane</location>
        <topology evidence="1">Multi-pass membrane protein</topology>
    </subcellularLocation>
</comment>
<dbReference type="PIRSF" id="PIRSF016933">
    <property type="entry name" value="PrsW"/>
    <property type="match status" value="1"/>
</dbReference>
<evidence type="ECO:0000256" key="2">
    <source>
        <dbReference type="ARBA" id="ARBA00009165"/>
    </source>
</evidence>
<evidence type="ECO:0000256" key="8">
    <source>
        <dbReference type="ARBA" id="ARBA00022989"/>
    </source>
</evidence>
<dbReference type="PANTHER" id="PTHR36844:SF1">
    <property type="entry name" value="PROTEASE PRSW"/>
    <property type="match status" value="1"/>
</dbReference>
<dbReference type="KEGG" id="mema:MMAB1_2461"/>
<evidence type="ECO:0000256" key="4">
    <source>
        <dbReference type="ARBA" id="ARBA00022475"/>
    </source>
</evidence>
<proteinExistence type="inferred from homology"/>
<accession>A0A0X3BQ58</accession>
<keyword evidence="6 10" id="KW-0812">Transmembrane</keyword>
<feature type="transmembrane region" description="Helical" evidence="10">
    <location>
        <begin position="154"/>
        <end position="182"/>
    </location>
</feature>
<dbReference type="InterPro" id="IPR023596">
    <property type="entry name" value="Peptidase_PrsW_arch/bac"/>
</dbReference>
<reference evidence="11 12" key="1">
    <citation type="submission" date="2016-01" db="EMBL/GenBank/DDBJ databases">
        <authorList>
            <person name="Manzoor S."/>
        </authorList>
    </citation>
    <scope>NUCLEOTIDE SEQUENCE [LARGE SCALE GENOMIC DNA]</scope>
    <source>
        <strain evidence="11">Methanoculleus sp MAB1</strain>
    </source>
</reference>
<dbReference type="PANTHER" id="PTHR36844">
    <property type="entry name" value="PROTEASE PRSW"/>
    <property type="match status" value="1"/>
</dbReference>
<dbReference type="GO" id="GO:0008233">
    <property type="term" value="F:peptidase activity"/>
    <property type="evidence" value="ECO:0007669"/>
    <property type="project" value="UniProtKB-KW"/>
</dbReference>
<keyword evidence="5 11" id="KW-0645">Protease</keyword>
<evidence type="ECO:0000256" key="1">
    <source>
        <dbReference type="ARBA" id="ARBA00004651"/>
    </source>
</evidence>
<keyword evidence="4" id="KW-1003">Cell membrane</keyword>
<dbReference type="RefSeq" id="WP_238320298.1">
    <property type="nucleotide sequence ID" value="NZ_JAHAVR010000001.1"/>
</dbReference>
<organism evidence="11 12">
    <name type="scientific">Methanoculleus bourgensis</name>
    <dbReference type="NCBI Taxonomy" id="83986"/>
    <lineage>
        <taxon>Archaea</taxon>
        <taxon>Methanobacteriati</taxon>
        <taxon>Methanobacteriota</taxon>
        <taxon>Stenosarchaea group</taxon>
        <taxon>Methanomicrobia</taxon>
        <taxon>Methanomicrobiales</taxon>
        <taxon>Methanomicrobiaceae</taxon>
        <taxon>Methanoculleus</taxon>
    </lineage>
</organism>
<dbReference type="GeneID" id="27138111"/>
<evidence type="ECO:0000313" key="11">
    <source>
        <dbReference type="EMBL" id="CVK33674.1"/>
    </source>
</evidence>
<comment type="similarity">
    <text evidence="2">Belongs to the protease PrsW family.</text>
</comment>
<evidence type="ECO:0000313" key="12">
    <source>
        <dbReference type="Proteomes" id="UP000069850"/>
    </source>
</evidence>
<evidence type="ECO:0000256" key="6">
    <source>
        <dbReference type="ARBA" id="ARBA00022692"/>
    </source>
</evidence>
<feature type="transmembrane region" description="Helical" evidence="10">
    <location>
        <begin position="59"/>
        <end position="77"/>
    </location>
</feature>
<evidence type="ECO:0000256" key="9">
    <source>
        <dbReference type="ARBA" id="ARBA00023136"/>
    </source>
</evidence>
<feature type="transmembrane region" description="Helical" evidence="10">
    <location>
        <begin position="124"/>
        <end position="148"/>
    </location>
</feature>
<evidence type="ECO:0000256" key="10">
    <source>
        <dbReference type="SAM" id="Phobius"/>
    </source>
</evidence>
<gene>
    <name evidence="11" type="ORF">MMAB1_2461</name>
</gene>
<keyword evidence="9 10" id="KW-0472">Membrane</keyword>
<evidence type="ECO:0000256" key="3">
    <source>
        <dbReference type="ARBA" id="ARBA00018997"/>
    </source>
</evidence>
<name>A0A0X3BQ58_9EURY</name>
<dbReference type="InterPro" id="IPR026898">
    <property type="entry name" value="PrsW"/>
</dbReference>
<dbReference type="EMBL" id="LT158599">
    <property type="protein sequence ID" value="CVK33674.1"/>
    <property type="molecule type" value="Genomic_DNA"/>
</dbReference>
<feature type="transmembrane region" description="Helical" evidence="10">
    <location>
        <begin position="219"/>
        <end position="239"/>
    </location>
</feature>
<dbReference type="GO" id="GO:0005886">
    <property type="term" value="C:plasma membrane"/>
    <property type="evidence" value="ECO:0007669"/>
    <property type="project" value="UniProtKB-SubCell"/>
</dbReference>
<dbReference type="Proteomes" id="UP000069850">
    <property type="component" value="Chromosome 1"/>
</dbReference>
<sequence length="253" mass="28252">MHTRSNPEEKTSSTIETRTLDVMVDVEPMVILALALGPGVFWAWYFYHRDKFEPEPAALVIKIFLLGVLVTFPVAFIEGLFGLFIVSQLVKGVIVAPVVEEYGKFWVVRRFAYRNVEFDEPMDGIVYAASAALGLASLENVLYVFAAYMTSPSLAIGTIIVRAIFSVPGHALFSSVWGYALGRARFMAAEQRKGVVLRGLVLAMVLHGIFNFLLFSADVVAYAMLIFILVLTPGLWILADRNIRSALRWRGRR</sequence>
<dbReference type="AlphaFoldDB" id="A0A0X3BQ58"/>
<dbReference type="GO" id="GO:0006508">
    <property type="term" value="P:proteolysis"/>
    <property type="evidence" value="ECO:0007669"/>
    <property type="project" value="UniProtKB-KW"/>
</dbReference>
<evidence type="ECO:0000256" key="7">
    <source>
        <dbReference type="ARBA" id="ARBA00022801"/>
    </source>
</evidence>
<protein>
    <recommendedName>
        <fullName evidence="3">Protease PrsW</fullName>
    </recommendedName>
</protein>
<keyword evidence="8 10" id="KW-1133">Transmembrane helix</keyword>
<feature type="transmembrane region" description="Helical" evidence="10">
    <location>
        <begin position="29"/>
        <end position="47"/>
    </location>
</feature>